<accession>A0AAD4MUV7</accession>
<reference evidence="1" key="1">
    <citation type="submission" date="2022-01" db="EMBL/GenBank/DDBJ databases">
        <title>Genome Sequence Resource for Two Populations of Ditylenchus destructor, the Migratory Endoparasitic Phytonematode.</title>
        <authorList>
            <person name="Zhang H."/>
            <person name="Lin R."/>
            <person name="Xie B."/>
        </authorList>
    </citation>
    <scope>NUCLEOTIDE SEQUENCE</scope>
    <source>
        <strain evidence="1">BazhouSP</strain>
    </source>
</reference>
<name>A0AAD4MUV7_9BILA</name>
<dbReference type="AlphaFoldDB" id="A0AAD4MUV7"/>
<proteinExistence type="predicted"/>
<evidence type="ECO:0000313" key="1">
    <source>
        <dbReference type="EMBL" id="KAI1705346.1"/>
    </source>
</evidence>
<dbReference type="EMBL" id="JAKKPZ010000057">
    <property type="protein sequence ID" value="KAI1705346.1"/>
    <property type="molecule type" value="Genomic_DNA"/>
</dbReference>
<evidence type="ECO:0000313" key="2">
    <source>
        <dbReference type="Proteomes" id="UP001201812"/>
    </source>
</evidence>
<gene>
    <name evidence="1" type="ORF">DdX_13661</name>
</gene>
<keyword evidence="2" id="KW-1185">Reference proteome</keyword>
<comment type="caution">
    <text evidence="1">The sequence shown here is derived from an EMBL/GenBank/DDBJ whole genome shotgun (WGS) entry which is preliminary data.</text>
</comment>
<dbReference type="Proteomes" id="UP001201812">
    <property type="component" value="Unassembled WGS sequence"/>
</dbReference>
<protein>
    <submittedName>
        <fullName evidence="1">Uncharacterized protein</fullName>
    </submittedName>
</protein>
<organism evidence="1 2">
    <name type="scientific">Ditylenchus destructor</name>
    <dbReference type="NCBI Taxonomy" id="166010"/>
    <lineage>
        <taxon>Eukaryota</taxon>
        <taxon>Metazoa</taxon>
        <taxon>Ecdysozoa</taxon>
        <taxon>Nematoda</taxon>
        <taxon>Chromadorea</taxon>
        <taxon>Rhabditida</taxon>
        <taxon>Tylenchina</taxon>
        <taxon>Tylenchomorpha</taxon>
        <taxon>Sphaerularioidea</taxon>
        <taxon>Anguinidae</taxon>
        <taxon>Anguininae</taxon>
        <taxon>Ditylenchus</taxon>
    </lineage>
</organism>
<sequence length="68" mass="7379">MNCMGSNNWVTFCKLVTLAREFLESFVTGSCLDLFDTSSNFGLIPPKSQCSLGGVEGQLDSIRLSLTV</sequence>